<evidence type="ECO:0000313" key="3">
    <source>
        <dbReference type="Proteomes" id="UP000689129"/>
    </source>
</evidence>
<feature type="domain" description="AMP-dependent synthetase/ligase" evidence="1">
    <location>
        <begin position="6"/>
        <end position="196"/>
    </location>
</feature>
<dbReference type="GO" id="GO:0031956">
    <property type="term" value="F:medium-chain fatty acid-CoA ligase activity"/>
    <property type="evidence" value="ECO:0007669"/>
    <property type="project" value="TreeGrafter"/>
</dbReference>
<dbReference type="PANTHER" id="PTHR43201">
    <property type="entry name" value="ACYL-COA SYNTHETASE"/>
    <property type="match status" value="1"/>
</dbReference>
<dbReference type="PANTHER" id="PTHR43201:SF6">
    <property type="entry name" value="ACYL COA SYNTHETASE (EUROFUNG)"/>
    <property type="match status" value="1"/>
</dbReference>
<organism evidence="2 3">
    <name type="scientific">Verticillium longisporum</name>
    <name type="common">Verticillium dahliae var. longisporum</name>
    <dbReference type="NCBI Taxonomy" id="100787"/>
    <lineage>
        <taxon>Eukaryota</taxon>
        <taxon>Fungi</taxon>
        <taxon>Dikarya</taxon>
        <taxon>Ascomycota</taxon>
        <taxon>Pezizomycotina</taxon>
        <taxon>Sordariomycetes</taxon>
        <taxon>Hypocreomycetidae</taxon>
        <taxon>Glomerellales</taxon>
        <taxon>Plectosphaerellaceae</taxon>
        <taxon>Verticillium</taxon>
    </lineage>
</organism>
<comment type="caution">
    <text evidence="2">The sequence shown here is derived from an EMBL/GenBank/DDBJ whole genome shotgun (WGS) entry which is preliminary data.</text>
</comment>
<protein>
    <submittedName>
        <fullName evidence="2">Acyl-CoA ligase sidI like protein</fullName>
    </submittedName>
</protein>
<name>A0A8I3AY39_VERLO</name>
<dbReference type="InterPro" id="IPR000873">
    <property type="entry name" value="AMP-dep_synth/lig_dom"/>
</dbReference>
<feature type="non-terminal residue" evidence="2">
    <location>
        <position position="1"/>
    </location>
</feature>
<proteinExistence type="predicted"/>
<evidence type="ECO:0000259" key="1">
    <source>
        <dbReference type="Pfam" id="PF00501"/>
    </source>
</evidence>
<dbReference type="Proteomes" id="UP000689129">
    <property type="component" value="Unassembled WGS sequence"/>
</dbReference>
<reference evidence="2" key="1">
    <citation type="journal article" date="2021" name="Mol. Plant Pathol.">
        <title>A 20-kb lineage-specific genomic region tames virulence in pathogenic amphidiploid Verticillium longisporum.</title>
        <authorList>
            <person name="Harting R."/>
            <person name="Starke J."/>
            <person name="Kusch H."/>
            <person name="Poggeler S."/>
            <person name="Maurus I."/>
            <person name="Schluter R."/>
            <person name="Landesfeind M."/>
            <person name="Bulla I."/>
            <person name="Nowrousian M."/>
            <person name="de Jonge R."/>
            <person name="Stahlhut G."/>
            <person name="Hoff K.J."/>
            <person name="Asshauer K.P."/>
            <person name="Thurmer A."/>
            <person name="Stanke M."/>
            <person name="Daniel R."/>
            <person name="Morgenstern B."/>
            <person name="Thomma B.P.H.J."/>
            <person name="Kronstad J.W."/>
            <person name="Braus-Stromeyer S.A."/>
            <person name="Braus G.H."/>
        </authorList>
    </citation>
    <scope>NUCLEOTIDE SEQUENCE</scope>
    <source>
        <strain evidence="2">Vl32</strain>
    </source>
</reference>
<dbReference type="EMBL" id="JAEMWZ010000065">
    <property type="protein sequence ID" value="KAG7139003.1"/>
    <property type="molecule type" value="Genomic_DNA"/>
</dbReference>
<dbReference type="OrthoDB" id="10253115at2759"/>
<dbReference type="AlphaFoldDB" id="A0A8I3AY39"/>
<keyword evidence="2" id="KW-0436">Ligase</keyword>
<sequence length="253" mass="28059">MSWRERNLINNARYTGQAMRLTEHDIVFSPPPLFRCFGLVVGFLASFCYGSAVISRSEAFNAELTLDTVVKENATALFGMPTMFNAELWILEAKKHCITTLRTGPAAGSPVPPYLMRSIKRERDFTGMLIGYGMMETSPVTFITSLDDSEETMLTSIGRVLPHTWTKVVDPEGNTAPIGQKGELCASGFALQKGYWEDDEKTAEVMRYDEGGVRWMLTGDEASIDAEGYAHITGRIKDIIIRDGNVGGIARRE</sequence>
<dbReference type="Pfam" id="PF00501">
    <property type="entry name" value="AMP-binding"/>
    <property type="match status" value="1"/>
</dbReference>
<evidence type="ECO:0000313" key="2">
    <source>
        <dbReference type="EMBL" id="KAG7139003.1"/>
    </source>
</evidence>
<accession>A0A8I3AY39</accession>
<dbReference type="GO" id="GO:0006631">
    <property type="term" value="P:fatty acid metabolic process"/>
    <property type="evidence" value="ECO:0007669"/>
    <property type="project" value="TreeGrafter"/>
</dbReference>
<gene>
    <name evidence="2" type="ORF">HYQ45_004049</name>
</gene>